<keyword evidence="10 17" id="KW-0408">Iron</keyword>
<feature type="transmembrane region" description="Helical" evidence="17">
    <location>
        <begin position="603"/>
        <end position="622"/>
    </location>
</feature>
<keyword evidence="4" id="KW-1003">Cell membrane</keyword>
<dbReference type="AlphaFoldDB" id="A0A975AV13"/>
<feature type="transmembrane region" description="Helical" evidence="17">
    <location>
        <begin position="548"/>
        <end position="572"/>
    </location>
</feature>
<dbReference type="InterPro" id="IPR041069">
    <property type="entry name" value="FeoB_Cyto"/>
</dbReference>
<keyword evidence="16" id="KW-0479">Metal-binding</keyword>
<dbReference type="InterPro" id="IPR011642">
    <property type="entry name" value="Gate_dom"/>
</dbReference>
<keyword evidence="3 17" id="KW-0813">Transport</keyword>
<dbReference type="NCBIfam" id="TIGR00437">
    <property type="entry name" value="feoB"/>
    <property type="match status" value="1"/>
</dbReference>
<dbReference type="GO" id="GO:0005525">
    <property type="term" value="F:GTP binding"/>
    <property type="evidence" value="ECO:0007669"/>
    <property type="project" value="UniProtKB-KW"/>
</dbReference>
<feature type="transmembrane region" description="Helical" evidence="17">
    <location>
        <begin position="360"/>
        <end position="381"/>
    </location>
</feature>
<dbReference type="Pfam" id="PF07664">
    <property type="entry name" value="FeoB_C"/>
    <property type="match status" value="1"/>
</dbReference>
<dbReference type="SUPFAM" id="SSF52540">
    <property type="entry name" value="P-loop containing nucleoside triphosphate hydrolases"/>
    <property type="match status" value="1"/>
</dbReference>
<feature type="binding site" evidence="16">
    <location>
        <position position="25"/>
    </location>
    <ligand>
        <name>Mg(2+)</name>
        <dbReference type="ChEBI" id="CHEBI:18420"/>
        <label>2</label>
    </ligand>
</feature>
<dbReference type="GO" id="GO:0046872">
    <property type="term" value="F:metal ion binding"/>
    <property type="evidence" value="ECO:0007669"/>
    <property type="project" value="UniProtKB-KW"/>
</dbReference>
<keyword evidence="16" id="KW-0460">Magnesium</keyword>
<evidence type="ECO:0000256" key="10">
    <source>
        <dbReference type="ARBA" id="ARBA00023004"/>
    </source>
</evidence>
<dbReference type="NCBIfam" id="TIGR00231">
    <property type="entry name" value="small_GTP"/>
    <property type="match status" value="1"/>
</dbReference>
<evidence type="ECO:0000256" key="13">
    <source>
        <dbReference type="ARBA" id="ARBA00023136"/>
    </source>
</evidence>
<evidence type="ECO:0000256" key="5">
    <source>
        <dbReference type="ARBA" id="ARBA00022496"/>
    </source>
</evidence>
<evidence type="ECO:0000256" key="17">
    <source>
        <dbReference type="RuleBase" id="RU362098"/>
    </source>
</evidence>
<evidence type="ECO:0000259" key="18">
    <source>
        <dbReference type="PROSITE" id="PS51711"/>
    </source>
</evidence>
<organism evidence="19 20">
    <name type="scientific">Aceticella autotrophica</name>
    <dbReference type="NCBI Taxonomy" id="2755338"/>
    <lineage>
        <taxon>Bacteria</taxon>
        <taxon>Bacillati</taxon>
        <taxon>Bacillota</taxon>
        <taxon>Clostridia</taxon>
        <taxon>Thermoanaerobacterales</taxon>
        <taxon>Thermoanaerobacteraceae</taxon>
        <taxon>Aceticella</taxon>
    </lineage>
</organism>
<dbReference type="PRINTS" id="PR00326">
    <property type="entry name" value="GTP1OBG"/>
</dbReference>
<feature type="binding site" evidence="16">
    <location>
        <position position="22"/>
    </location>
    <ligand>
        <name>Mg(2+)</name>
        <dbReference type="ChEBI" id="CHEBI:18420"/>
        <label>1</label>
    </ligand>
</feature>
<dbReference type="InterPro" id="IPR003373">
    <property type="entry name" value="Fe2_transport_prot-B"/>
</dbReference>
<dbReference type="InterPro" id="IPR011640">
    <property type="entry name" value="Fe2_transport_prot_B_C"/>
</dbReference>
<evidence type="ECO:0000313" key="20">
    <source>
        <dbReference type="Proteomes" id="UP000671913"/>
    </source>
</evidence>
<dbReference type="InterPro" id="IPR050860">
    <property type="entry name" value="FeoB_GTPase"/>
</dbReference>
<dbReference type="InterPro" id="IPR030389">
    <property type="entry name" value="G_FEOB_dom"/>
</dbReference>
<feature type="binding site" evidence="15">
    <location>
        <begin position="57"/>
        <end position="60"/>
    </location>
    <ligand>
        <name>GTP</name>
        <dbReference type="ChEBI" id="CHEBI:37565"/>
        <label>1</label>
    </ligand>
</feature>
<feature type="binding site" evidence="15">
    <location>
        <begin position="36"/>
        <end position="40"/>
    </location>
    <ligand>
        <name>GTP</name>
        <dbReference type="ChEBI" id="CHEBI:37565"/>
        <label>1</label>
    </ligand>
</feature>
<dbReference type="InterPro" id="IPR027417">
    <property type="entry name" value="P-loop_NTPase"/>
</dbReference>
<evidence type="ECO:0000256" key="1">
    <source>
        <dbReference type="ARBA" id="ARBA00003926"/>
    </source>
</evidence>
<dbReference type="KEGG" id="aaut:ACETAC_08980"/>
<dbReference type="FunFam" id="3.40.50.300:FF:000426">
    <property type="entry name" value="Ferrous iron transport protein B"/>
    <property type="match status" value="1"/>
</dbReference>
<evidence type="ECO:0000256" key="7">
    <source>
        <dbReference type="ARBA" id="ARBA00022692"/>
    </source>
</evidence>
<feature type="transmembrane region" description="Helical" evidence="17">
    <location>
        <begin position="300"/>
        <end position="321"/>
    </location>
</feature>
<reference evidence="19" key="1">
    <citation type="submission" date="2020-08" db="EMBL/GenBank/DDBJ databases">
        <title>Genomic insights into the carbon and energy metabolism of the first obligate autotrophic acetogenic bacterium Aceticella autotrophica gen. nov., sp. nov.</title>
        <authorList>
            <person name="Toshchakov S.V."/>
            <person name="Elcheninov A.G."/>
            <person name="Kublanov I.V."/>
            <person name="Frolov E.N."/>
            <person name="Lebedinsky A.V."/>
        </authorList>
    </citation>
    <scope>NUCLEOTIDE SEQUENCE</scope>
    <source>
        <strain evidence="19">3443-3Ac</strain>
    </source>
</reference>
<evidence type="ECO:0000256" key="11">
    <source>
        <dbReference type="ARBA" id="ARBA00023065"/>
    </source>
</evidence>
<keyword evidence="20" id="KW-1185">Reference proteome</keyword>
<keyword evidence="6" id="KW-0997">Cell inner membrane</keyword>
<evidence type="ECO:0000313" key="19">
    <source>
        <dbReference type="EMBL" id="QSZ26990.1"/>
    </source>
</evidence>
<feature type="transmembrane region" description="Helical" evidence="17">
    <location>
        <begin position="401"/>
        <end position="423"/>
    </location>
</feature>
<dbReference type="GO" id="GO:0005886">
    <property type="term" value="C:plasma membrane"/>
    <property type="evidence" value="ECO:0007669"/>
    <property type="project" value="UniProtKB-SubCell"/>
</dbReference>
<dbReference type="PANTHER" id="PTHR43185:SF1">
    <property type="entry name" value="FE(2+) TRANSPORTER FEOB"/>
    <property type="match status" value="1"/>
</dbReference>
<evidence type="ECO:0000256" key="6">
    <source>
        <dbReference type="ARBA" id="ARBA00022519"/>
    </source>
</evidence>
<sequence length="658" mass="74038">MKEEIVIALAGNANVGKSVIFNQLTGLNQIIGNWPGKTVERAEGILKYKNRTIKIIDLPGIYSLSAYSQEEIVSREFIAFEKPDVVVNVVDASNLERNLLLTIQLLELHVPMVLALNQIDYANKKGIDIDAKKLSNLLGIPVVKTVATKGKGLEALSDAIIEMAEHVRDKDIKSYDINQERVLNYRSEIKETVMNIYKILLKNNIDIIEAYHPMWIALKLIEEDKDIIEKLKNKKGGEEAYKAIIEEIGILKSKFNDSLSTIVTSDRYKIASYITNECTTVKENKFTLNDMLDNIALDKFWGYITMTAVIFLAFYGIFNFGGYFSEILSNFFDGFKPFIYNLSIPIMYKDILWNGLIEGFISAVTIVLPYILPFYVFLAILENTGYLARIAFLTDKIMHKVGLHGKALIPILMGVGCNVPAVLGTKILETDREIFIASFMATLVPCSARIVIILGTIGIFMGPQYALAVFAFDVLVVYIAAFFANKIAPGKPYDLIMELPGYRMPALKPTLKQIWFRIKDFLYVALPIIIIGSFALEILKYLNLFKYITYLTNPIIVKWLGLPSIVGIVLIFGVLRKELTLIMLLTLSGTTVITQILNPRQMVIFGVVTMLYIPCIATIAALKRTIGWRKTIWIVFLNIFGAILIGGIINQLWGFLLK</sequence>
<keyword evidence="11" id="KW-0406">Ion transport</keyword>
<dbReference type="EMBL" id="CP060096">
    <property type="protein sequence ID" value="QSZ26990.1"/>
    <property type="molecule type" value="Genomic_DNA"/>
</dbReference>
<feature type="transmembrane region" description="Helical" evidence="17">
    <location>
        <begin position="521"/>
        <end position="542"/>
    </location>
</feature>
<evidence type="ECO:0000256" key="4">
    <source>
        <dbReference type="ARBA" id="ARBA00022475"/>
    </source>
</evidence>
<evidence type="ECO:0000256" key="16">
    <source>
        <dbReference type="PIRSR" id="PIRSR603373-2"/>
    </source>
</evidence>
<feature type="binding site" evidence="16">
    <location>
        <position position="26"/>
    </location>
    <ligand>
        <name>Mg(2+)</name>
        <dbReference type="ChEBI" id="CHEBI:18420"/>
        <label>2</label>
    </ligand>
</feature>
<proteinExistence type="inferred from homology"/>
<feature type="transmembrane region" description="Helical" evidence="17">
    <location>
        <begin position="634"/>
        <end position="656"/>
    </location>
</feature>
<evidence type="ECO:0000256" key="14">
    <source>
        <dbReference type="NCBIfam" id="TIGR00437"/>
    </source>
</evidence>
<evidence type="ECO:0000256" key="2">
    <source>
        <dbReference type="ARBA" id="ARBA00004429"/>
    </source>
</evidence>
<comment type="function">
    <text evidence="1 17">Probable transporter of a GTP-driven Fe(2+) uptake system.</text>
</comment>
<protein>
    <recommendedName>
        <fullName evidence="14 17">Ferrous iron transport protein B</fullName>
    </recommendedName>
</protein>
<evidence type="ECO:0000256" key="9">
    <source>
        <dbReference type="ARBA" id="ARBA00022989"/>
    </source>
</evidence>
<feature type="transmembrane region" description="Helical" evidence="17">
    <location>
        <begin position="435"/>
        <end position="459"/>
    </location>
</feature>
<name>A0A975AV13_9THEO</name>
<keyword evidence="8 15" id="KW-0547">Nucleotide-binding</keyword>
<feature type="binding site" evidence="15">
    <location>
        <begin position="117"/>
        <end position="120"/>
    </location>
    <ligand>
        <name>GTP</name>
        <dbReference type="ChEBI" id="CHEBI:37565"/>
        <label>1</label>
    </ligand>
</feature>
<evidence type="ECO:0000256" key="15">
    <source>
        <dbReference type="PIRSR" id="PIRSR603373-1"/>
    </source>
</evidence>
<evidence type="ECO:0000256" key="3">
    <source>
        <dbReference type="ARBA" id="ARBA00022448"/>
    </source>
</evidence>
<keyword evidence="13 17" id="KW-0472">Membrane</keyword>
<dbReference type="Proteomes" id="UP000671913">
    <property type="component" value="Chromosome"/>
</dbReference>
<dbReference type="Gene3D" id="1.10.287.1770">
    <property type="match status" value="1"/>
</dbReference>
<keyword evidence="12 15" id="KW-0342">GTP-binding</keyword>
<dbReference type="InterPro" id="IPR005225">
    <property type="entry name" value="Small_GTP-bd"/>
</dbReference>
<dbReference type="Pfam" id="PF17910">
    <property type="entry name" value="FeoB_Cyto"/>
    <property type="match status" value="1"/>
</dbReference>
<dbReference type="Pfam" id="PF07670">
    <property type="entry name" value="Gate"/>
    <property type="match status" value="2"/>
</dbReference>
<dbReference type="InterPro" id="IPR006073">
    <property type="entry name" value="GTP-bd"/>
</dbReference>
<gene>
    <name evidence="19" type="primary">feoB</name>
    <name evidence="19" type="ORF">ACETAC_08980</name>
</gene>
<dbReference type="PANTHER" id="PTHR43185">
    <property type="entry name" value="FERROUS IRON TRANSPORT PROTEIN B"/>
    <property type="match status" value="1"/>
</dbReference>
<comment type="subcellular location">
    <subcellularLocation>
        <location evidence="2">Cell inner membrane</location>
        <topology evidence="2">Multi-pass membrane protein</topology>
    </subcellularLocation>
    <subcellularLocation>
        <location evidence="17">Cell membrane</location>
        <topology evidence="17">Multi-pass membrane protein</topology>
    </subcellularLocation>
</comment>
<dbReference type="GO" id="GO:0015093">
    <property type="term" value="F:ferrous iron transmembrane transporter activity"/>
    <property type="evidence" value="ECO:0007669"/>
    <property type="project" value="UniProtKB-UniRule"/>
</dbReference>
<keyword evidence="7 17" id="KW-0812">Transmembrane</keyword>
<keyword evidence="5 17" id="KW-0410">Iron transport</keyword>
<dbReference type="Gene3D" id="3.40.50.300">
    <property type="entry name" value="P-loop containing nucleotide triphosphate hydrolases"/>
    <property type="match status" value="1"/>
</dbReference>
<feature type="binding site" evidence="15">
    <location>
        <begin position="11"/>
        <end position="18"/>
    </location>
    <ligand>
        <name>GTP</name>
        <dbReference type="ChEBI" id="CHEBI:37565"/>
        <label>1</label>
    </ligand>
</feature>
<keyword evidence="9 17" id="KW-1133">Transmembrane helix</keyword>
<feature type="transmembrane region" description="Helical" evidence="17">
    <location>
        <begin position="465"/>
        <end position="484"/>
    </location>
</feature>
<feature type="domain" description="FeoB-type G" evidence="18">
    <location>
        <begin position="4"/>
        <end position="166"/>
    </location>
</feature>
<dbReference type="Pfam" id="PF02421">
    <property type="entry name" value="FeoB_N"/>
    <property type="match status" value="1"/>
</dbReference>
<dbReference type="CDD" id="cd01879">
    <property type="entry name" value="FeoB"/>
    <property type="match status" value="1"/>
</dbReference>
<accession>A0A975AV13</accession>
<dbReference type="RefSeq" id="WP_284679681.1">
    <property type="nucleotide sequence ID" value="NZ_CP060096.1"/>
</dbReference>
<feature type="binding site" evidence="15">
    <location>
        <begin position="146"/>
        <end position="148"/>
    </location>
    <ligand>
        <name>GTP</name>
        <dbReference type="ChEBI" id="CHEBI:37565"/>
        <label>1</label>
    </ligand>
</feature>
<feature type="transmembrane region" description="Helical" evidence="17">
    <location>
        <begin position="579"/>
        <end position="597"/>
    </location>
</feature>
<dbReference type="PROSITE" id="PS51711">
    <property type="entry name" value="G_FEOB"/>
    <property type="match status" value="1"/>
</dbReference>
<evidence type="ECO:0000256" key="8">
    <source>
        <dbReference type="ARBA" id="ARBA00022741"/>
    </source>
</evidence>
<comment type="similarity">
    <text evidence="17">Belongs to the TRAFAC class TrmE-Era-EngA-EngB-Septin-like GTPase superfamily. FeoB GTPase (TC 9.A.8) family.</text>
</comment>
<evidence type="ECO:0000256" key="12">
    <source>
        <dbReference type="ARBA" id="ARBA00023134"/>
    </source>
</evidence>